<proteinExistence type="predicted"/>
<keyword evidence="4" id="KW-0479">Metal-binding</keyword>
<keyword evidence="3" id="KW-0808">Transferase</keyword>
<keyword evidence="10" id="KW-0472">Membrane</keyword>
<feature type="region of interest" description="Disordered" evidence="9">
    <location>
        <begin position="90"/>
        <end position="124"/>
    </location>
</feature>
<keyword evidence="10" id="KW-1133">Transmembrane helix</keyword>
<evidence type="ECO:0000256" key="9">
    <source>
        <dbReference type="SAM" id="MobiDB-lite"/>
    </source>
</evidence>
<name>A0A0J8DXA5_BETVV</name>
<evidence type="ECO:0000256" key="1">
    <source>
        <dbReference type="ARBA" id="ARBA00000900"/>
    </source>
</evidence>
<evidence type="ECO:0000256" key="5">
    <source>
        <dbReference type="ARBA" id="ARBA00022771"/>
    </source>
</evidence>
<evidence type="ECO:0000256" key="7">
    <source>
        <dbReference type="ARBA" id="ARBA00022833"/>
    </source>
</evidence>
<reference evidence="12 13" key="1">
    <citation type="journal article" date="2014" name="Nature">
        <title>The genome of the recently domesticated crop plant sugar beet (Beta vulgaris).</title>
        <authorList>
            <person name="Dohm J.C."/>
            <person name="Minoche A.E."/>
            <person name="Holtgrawe D."/>
            <person name="Capella-Gutierrez S."/>
            <person name="Zakrzewski F."/>
            <person name="Tafer H."/>
            <person name="Rupp O."/>
            <person name="Sorensen T.R."/>
            <person name="Stracke R."/>
            <person name="Reinhardt R."/>
            <person name="Goesmann A."/>
            <person name="Kraft T."/>
            <person name="Schulz B."/>
            <person name="Stadler P.F."/>
            <person name="Schmidt T."/>
            <person name="Gabaldon T."/>
            <person name="Lehrach H."/>
            <person name="Weisshaar B."/>
            <person name="Himmelbauer H."/>
        </authorList>
    </citation>
    <scope>NUCLEOTIDE SEQUENCE [LARGE SCALE GENOMIC DNA]</scope>
    <source>
        <tissue evidence="12">Taproot</tissue>
    </source>
</reference>
<protein>
    <recommendedName>
        <fullName evidence="2">RING-type E3 ubiquitin transferase</fullName>
        <ecNumber evidence="2">2.3.2.27</ecNumber>
    </recommendedName>
</protein>
<dbReference type="GO" id="GO:0061630">
    <property type="term" value="F:ubiquitin protein ligase activity"/>
    <property type="evidence" value="ECO:0007669"/>
    <property type="project" value="UniProtKB-EC"/>
</dbReference>
<dbReference type="Gramene" id="KMS95495">
    <property type="protein sequence ID" value="KMS95495"/>
    <property type="gene ID" value="BVRB_007800"/>
</dbReference>
<dbReference type="Pfam" id="PF14369">
    <property type="entry name" value="Zn_ribbon_19"/>
    <property type="match status" value="1"/>
</dbReference>
<evidence type="ECO:0000313" key="12">
    <source>
        <dbReference type="EMBL" id="KMS95495.1"/>
    </source>
</evidence>
<dbReference type="GO" id="GO:0005737">
    <property type="term" value="C:cytoplasm"/>
    <property type="evidence" value="ECO:0007669"/>
    <property type="project" value="TreeGrafter"/>
</dbReference>
<dbReference type="OrthoDB" id="8062037at2759"/>
<feature type="domain" description="RING-type" evidence="11">
    <location>
        <begin position="224"/>
        <end position="265"/>
    </location>
</feature>
<evidence type="ECO:0000256" key="6">
    <source>
        <dbReference type="ARBA" id="ARBA00022786"/>
    </source>
</evidence>
<sequence length="357" mass="40470">MSLSPPRTRSSPTRIYNSYWCYQCSRIVRISSDNTSDIVCPRCFGQFITEMEIPRPRLVLNFTYDDPSPQARLLEALALMLDPPMRIRESNEPWSFPRRRSRSDVVLEGPNSGQPRWVRVPRHSNSRDDIDNELGLHTRPRAWIIARPIGQQPGIASPSSRPEDGLTPGTDPRNYFLGSGLQELINELTENDRPGPPPAPDTAIEAVPLVKLTAEHVAQGGSECPVCKEEFEIGCEVRELPCKHVYHSDCIVPWLRLHNSCPVCRTELPVIHDQCEDGGRIVESEGSSIEDGRTRRCLNWSRFSSIWPFRSRYSRINPHGDHNNPQNPRMSTGAFLLTCTLCLMLVIPFMTYSPTLI</sequence>
<feature type="transmembrane region" description="Helical" evidence="10">
    <location>
        <begin position="334"/>
        <end position="352"/>
    </location>
</feature>
<evidence type="ECO:0000256" key="4">
    <source>
        <dbReference type="ARBA" id="ARBA00022723"/>
    </source>
</evidence>
<accession>A0A0J8DXA5</accession>
<dbReference type="KEGG" id="bvg:104884347"/>
<evidence type="ECO:0000256" key="3">
    <source>
        <dbReference type="ARBA" id="ARBA00022679"/>
    </source>
</evidence>
<dbReference type="Gene3D" id="3.30.40.10">
    <property type="entry name" value="Zinc/RING finger domain, C3HC4 (zinc finger)"/>
    <property type="match status" value="1"/>
</dbReference>
<keyword evidence="10" id="KW-0812">Transmembrane</keyword>
<dbReference type="GO" id="GO:0008270">
    <property type="term" value="F:zinc ion binding"/>
    <property type="evidence" value="ECO:0007669"/>
    <property type="project" value="UniProtKB-KW"/>
</dbReference>
<evidence type="ECO:0000256" key="10">
    <source>
        <dbReference type="SAM" id="Phobius"/>
    </source>
</evidence>
<organism evidence="12 13">
    <name type="scientific">Beta vulgaris subsp. vulgaris</name>
    <name type="common">Beet</name>
    <dbReference type="NCBI Taxonomy" id="3555"/>
    <lineage>
        <taxon>Eukaryota</taxon>
        <taxon>Viridiplantae</taxon>
        <taxon>Streptophyta</taxon>
        <taxon>Embryophyta</taxon>
        <taxon>Tracheophyta</taxon>
        <taxon>Spermatophyta</taxon>
        <taxon>Magnoliopsida</taxon>
        <taxon>eudicotyledons</taxon>
        <taxon>Gunneridae</taxon>
        <taxon>Pentapetalae</taxon>
        <taxon>Caryophyllales</taxon>
        <taxon>Chenopodiaceae</taxon>
        <taxon>Betoideae</taxon>
        <taxon>Beta</taxon>
    </lineage>
</organism>
<dbReference type="PROSITE" id="PS50089">
    <property type="entry name" value="ZF_RING_2"/>
    <property type="match status" value="1"/>
</dbReference>
<dbReference type="EMBL" id="KQ090462">
    <property type="protein sequence ID" value="KMS95495.1"/>
    <property type="molecule type" value="Genomic_DNA"/>
</dbReference>
<dbReference type="AlphaFoldDB" id="A0A0J8DXA5"/>
<evidence type="ECO:0000256" key="2">
    <source>
        <dbReference type="ARBA" id="ARBA00012483"/>
    </source>
</evidence>
<dbReference type="InterPro" id="IPR039525">
    <property type="entry name" value="RNF126-like_zinc-ribbon"/>
</dbReference>
<dbReference type="PANTHER" id="PTHR15710:SF18">
    <property type="entry name" value="RING-TYPE E3 UBIQUITIN TRANSFERASE"/>
    <property type="match status" value="1"/>
</dbReference>
<dbReference type="InterPro" id="IPR013083">
    <property type="entry name" value="Znf_RING/FYVE/PHD"/>
</dbReference>
<dbReference type="EC" id="2.3.2.27" evidence="2"/>
<dbReference type="ExpressionAtlas" id="A0A0J8DXA5">
    <property type="expression patterns" value="baseline"/>
</dbReference>
<evidence type="ECO:0000313" key="13">
    <source>
        <dbReference type="Proteomes" id="UP000035740"/>
    </source>
</evidence>
<dbReference type="PANTHER" id="PTHR15710">
    <property type="entry name" value="E3 UBIQUITIN-PROTEIN LIGASE PRAJA"/>
    <property type="match status" value="1"/>
</dbReference>
<dbReference type="OMA" id="DAWEHGR"/>
<dbReference type="FunFam" id="3.30.40.10:FF:000022">
    <property type="entry name" value="E3 ubiquitin-protein ligase RING1-like"/>
    <property type="match status" value="1"/>
</dbReference>
<gene>
    <name evidence="12" type="ORF">BVRB_007800</name>
</gene>
<dbReference type="Pfam" id="PF13639">
    <property type="entry name" value="zf-RING_2"/>
    <property type="match status" value="1"/>
</dbReference>
<keyword evidence="7" id="KW-0862">Zinc</keyword>
<evidence type="ECO:0000259" key="11">
    <source>
        <dbReference type="PROSITE" id="PS50089"/>
    </source>
</evidence>
<dbReference type="SUPFAM" id="SSF57850">
    <property type="entry name" value="RING/U-box"/>
    <property type="match status" value="1"/>
</dbReference>
<comment type="catalytic activity">
    <reaction evidence="1">
        <text>S-ubiquitinyl-[E2 ubiquitin-conjugating enzyme]-L-cysteine + [acceptor protein]-L-lysine = [E2 ubiquitin-conjugating enzyme]-L-cysteine + N(6)-ubiquitinyl-[acceptor protein]-L-lysine.</text>
        <dbReference type="EC" id="2.3.2.27"/>
    </reaction>
</comment>
<keyword evidence="5 8" id="KW-0863">Zinc-finger</keyword>
<dbReference type="Proteomes" id="UP000035740">
    <property type="component" value="Unassembled WGS sequence"/>
</dbReference>
<dbReference type="CDD" id="cd16667">
    <property type="entry name" value="RING-H2_RNF126-like"/>
    <property type="match status" value="1"/>
</dbReference>
<dbReference type="InterPro" id="IPR001841">
    <property type="entry name" value="Znf_RING"/>
</dbReference>
<keyword evidence="6" id="KW-0833">Ubl conjugation pathway</keyword>
<evidence type="ECO:0000256" key="8">
    <source>
        <dbReference type="PROSITE-ProRule" id="PRU00175"/>
    </source>
</evidence>
<dbReference type="SMART" id="SM00184">
    <property type="entry name" value="RING"/>
    <property type="match status" value="1"/>
</dbReference>
<dbReference type="eggNOG" id="KOG0800">
    <property type="taxonomic scope" value="Eukaryota"/>
</dbReference>
<keyword evidence="13" id="KW-1185">Reference proteome</keyword>
<feature type="region of interest" description="Disordered" evidence="9">
    <location>
        <begin position="151"/>
        <end position="170"/>
    </location>
</feature>
<dbReference type="GO" id="GO:0016567">
    <property type="term" value="P:protein ubiquitination"/>
    <property type="evidence" value="ECO:0007669"/>
    <property type="project" value="TreeGrafter"/>
</dbReference>